<dbReference type="STRING" id="525919.Apre_1325"/>
<accession>C7RDT5</accession>
<dbReference type="GO" id="GO:0009055">
    <property type="term" value="F:electron transfer activity"/>
    <property type="evidence" value="ECO:0007669"/>
    <property type="project" value="InterPro"/>
</dbReference>
<keyword evidence="4" id="KW-0288">FMN</keyword>
<dbReference type="PANTHER" id="PTHR36118">
    <property type="entry name" value="ION-TRANSLOCATING OXIDOREDUCTASE COMPLEX SUBUNIT G"/>
    <property type="match status" value="1"/>
</dbReference>
<keyword evidence="3" id="KW-0285">Flavoprotein</keyword>
<dbReference type="PIRSF" id="PIRSF006091">
    <property type="entry name" value="E_trnsport_RnfG"/>
    <property type="match status" value="1"/>
</dbReference>
<evidence type="ECO:0000256" key="6">
    <source>
        <dbReference type="SAM" id="SignalP"/>
    </source>
</evidence>
<dbReference type="AlphaFoldDB" id="C7RDT5"/>
<dbReference type="InterPro" id="IPR007329">
    <property type="entry name" value="FMN-bd"/>
</dbReference>
<dbReference type="PANTHER" id="PTHR36118:SF1">
    <property type="entry name" value="ION-TRANSLOCATING OXIDOREDUCTASE COMPLEX SUBUNIT G"/>
    <property type="match status" value="1"/>
</dbReference>
<evidence type="ECO:0000313" key="8">
    <source>
        <dbReference type="EMBL" id="ACV29348.1"/>
    </source>
</evidence>
<dbReference type="RefSeq" id="WP_015778247.1">
    <property type="nucleotide sequence ID" value="NC_013171.1"/>
</dbReference>
<feature type="signal peptide" evidence="6">
    <location>
        <begin position="1"/>
        <end position="21"/>
    </location>
</feature>
<keyword evidence="6" id="KW-0732">Signal</keyword>
<feature type="chain" id="PRO_5038506696" evidence="6">
    <location>
        <begin position="22"/>
        <end position="181"/>
    </location>
</feature>
<evidence type="ECO:0000256" key="1">
    <source>
        <dbReference type="ARBA" id="ARBA00022448"/>
    </source>
</evidence>
<dbReference type="SMART" id="SM00900">
    <property type="entry name" value="FMN_bind"/>
    <property type="match status" value="1"/>
</dbReference>
<evidence type="ECO:0000256" key="5">
    <source>
        <dbReference type="ARBA" id="ARBA00022982"/>
    </source>
</evidence>
<evidence type="ECO:0000313" key="9">
    <source>
        <dbReference type="Proteomes" id="UP000002294"/>
    </source>
</evidence>
<evidence type="ECO:0000256" key="4">
    <source>
        <dbReference type="ARBA" id="ARBA00022643"/>
    </source>
</evidence>
<dbReference type="Proteomes" id="UP000002294">
    <property type="component" value="Chromosome"/>
</dbReference>
<evidence type="ECO:0000259" key="7">
    <source>
        <dbReference type="SMART" id="SM00900"/>
    </source>
</evidence>
<dbReference type="InterPro" id="IPR010209">
    <property type="entry name" value="Ion_transpt_RnfG/RsxG"/>
</dbReference>
<evidence type="ECO:0000256" key="2">
    <source>
        <dbReference type="ARBA" id="ARBA00022553"/>
    </source>
</evidence>
<feature type="domain" description="FMN-binding" evidence="7">
    <location>
        <begin position="89"/>
        <end position="177"/>
    </location>
</feature>
<keyword evidence="9" id="KW-1185">Reference proteome</keyword>
<protein>
    <submittedName>
        <fullName evidence="8">FMN-binding domain protein</fullName>
    </submittedName>
</protein>
<dbReference type="GO" id="GO:0005886">
    <property type="term" value="C:plasma membrane"/>
    <property type="evidence" value="ECO:0007669"/>
    <property type="project" value="InterPro"/>
</dbReference>
<evidence type="ECO:0000256" key="3">
    <source>
        <dbReference type="ARBA" id="ARBA00022630"/>
    </source>
</evidence>
<name>C7RDT5_ANAPD</name>
<keyword evidence="5" id="KW-0249">Electron transport</keyword>
<dbReference type="GO" id="GO:0022900">
    <property type="term" value="P:electron transport chain"/>
    <property type="evidence" value="ECO:0007669"/>
    <property type="project" value="InterPro"/>
</dbReference>
<keyword evidence="2" id="KW-0597">Phosphoprotein</keyword>
<dbReference type="OrthoDB" id="9787579at2"/>
<dbReference type="Pfam" id="PF04205">
    <property type="entry name" value="FMN_bind"/>
    <property type="match status" value="1"/>
</dbReference>
<dbReference type="GO" id="GO:0010181">
    <property type="term" value="F:FMN binding"/>
    <property type="evidence" value="ECO:0007669"/>
    <property type="project" value="InterPro"/>
</dbReference>
<gene>
    <name evidence="8" type="ordered locus">Apre_1325</name>
</gene>
<dbReference type="KEGG" id="apr:Apre_1325"/>
<dbReference type="eggNOG" id="COG4659">
    <property type="taxonomic scope" value="Bacteria"/>
</dbReference>
<proteinExistence type="predicted"/>
<sequence length="181" mass="19063">MNNSLKLGLKLFLITSVTAFALALTNNATSPIIEAKAQEKLQESLSVVLPADSYEEVELADKPESLEKIYKAKGAEGDGYVFQILSPGGYGGDIEFLIGCDKDHNITGFAPLNHAESAGFGKQMEEDFFKEGMVGVNMDGEVKASESGGENEIVGISGATISTGTILRGINDAASVLGELN</sequence>
<reference evidence="8 9" key="1">
    <citation type="journal article" date="2009" name="Stand. Genomic Sci.">
        <title>Complete genome sequence of Anaerococcus prevotii type strain (PC1).</title>
        <authorList>
            <person name="Labutti K."/>
            <person name="Pukall R."/>
            <person name="Steenblock K."/>
            <person name="Glavina Del Rio T."/>
            <person name="Tice H."/>
            <person name="Copeland A."/>
            <person name="Cheng J.F."/>
            <person name="Lucas S."/>
            <person name="Chen F."/>
            <person name="Nolan M."/>
            <person name="Bruce D."/>
            <person name="Goodwin L."/>
            <person name="Pitluck S."/>
            <person name="Ivanova N."/>
            <person name="Mavromatis K."/>
            <person name="Ovchinnikova G."/>
            <person name="Pati A."/>
            <person name="Chen A."/>
            <person name="Palaniappan K."/>
            <person name="Land M."/>
            <person name="Hauser L."/>
            <person name="Chang Y.J."/>
            <person name="Jeffries C.D."/>
            <person name="Chain P."/>
            <person name="Saunders E."/>
            <person name="Brettin T."/>
            <person name="Detter J.C."/>
            <person name="Han C."/>
            <person name="Goker M."/>
            <person name="Bristow J."/>
            <person name="Eisen J.A."/>
            <person name="Markowitz V."/>
            <person name="Hugenholtz P."/>
            <person name="Kyrpides N.C."/>
            <person name="Klenk H.P."/>
            <person name="Lapidus A."/>
        </authorList>
    </citation>
    <scope>NUCLEOTIDE SEQUENCE [LARGE SCALE GENOMIC DNA]</scope>
    <source>
        <strain evidence="9">ATCC 9321 / DSM 20548 / JCM 6508 / NCTC 11806 / PC1</strain>
    </source>
</reference>
<dbReference type="HOGENOM" id="CLU_077882_2_2_9"/>
<dbReference type="EMBL" id="CP001708">
    <property type="protein sequence ID" value="ACV29348.1"/>
    <property type="molecule type" value="Genomic_DNA"/>
</dbReference>
<keyword evidence="1" id="KW-0813">Transport</keyword>
<organism evidence="8 9">
    <name type="scientific">Anaerococcus prevotii (strain ATCC 9321 / DSM 20548 / JCM 6508 / NCTC 11806 / PC1)</name>
    <name type="common">Peptostreptococcus prevotii</name>
    <name type="synonym">Peptococcus prevotii</name>
    <dbReference type="NCBI Taxonomy" id="525919"/>
    <lineage>
        <taxon>Bacteria</taxon>
        <taxon>Bacillati</taxon>
        <taxon>Bacillota</taxon>
        <taxon>Tissierellia</taxon>
        <taxon>Tissierellales</taxon>
        <taxon>Peptoniphilaceae</taxon>
        <taxon>Anaerococcus</taxon>
    </lineage>
</organism>